<dbReference type="Proteomes" id="UP000186817">
    <property type="component" value="Unassembled WGS sequence"/>
</dbReference>
<feature type="chain" id="PRO_5012435255" evidence="1">
    <location>
        <begin position="20"/>
        <end position="151"/>
    </location>
</feature>
<dbReference type="AlphaFoldDB" id="A0A1Q9D3Q7"/>
<proteinExistence type="predicted"/>
<keyword evidence="3" id="KW-1185">Reference proteome</keyword>
<reference evidence="2 3" key="1">
    <citation type="submission" date="2016-02" db="EMBL/GenBank/DDBJ databases">
        <title>Genome analysis of coral dinoflagellate symbionts highlights evolutionary adaptations to a symbiotic lifestyle.</title>
        <authorList>
            <person name="Aranda M."/>
            <person name="Li Y."/>
            <person name="Liew Y.J."/>
            <person name="Baumgarten S."/>
            <person name="Simakov O."/>
            <person name="Wilson M."/>
            <person name="Piel J."/>
            <person name="Ashoor H."/>
            <person name="Bougouffa S."/>
            <person name="Bajic V.B."/>
            <person name="Ryu T."/>
            <person name="Ravasi T."/>
            <person name="Bayer T."/>
            <person name="Micklem G."/>
            <person name="Kim H."/>
            <person name="Bhak J."/>
            <person name="Lajeunesse T.C."/>
            <person name="Voolstra C.R."/>
        </authorList>
    </citation>
    <scope>NUCLEOTIDE SEQUENCE [LARGE SCALE GENOMIC DNA]</scope>
    <source>
        <strain evidence="2 3">CCMP2467</strain>
    </source>
</reference>
<keyword evidence="1" id="KW-0732">Signal</keyword>
<feature type="signal peptide" evidence="1">
    <location>
        <begin position="1"/>
        <end position="19"/>
    </location>
</feature>
<name>A0A1Q9D3Q7_SYMMI</name>
<dbReference type="EMBL" id="LSRX01000744">
    <property type="protein sequence ID" value="OLP89785.1"/>
    <property type="molecule type" value="Genomic_DNA"/>
</dbReference>
<organism evidence="2 3">
    <name type="scientific">Symbiodinium microadriaticum</name>
    <name type="common">Dinoflagellate</name>
    <name type="synonym">Zooxanthella microadriatica</name>
    <dbReference type="NCBI Taxonomy" id="2951"/>
    <lineage>
        <taxon>Eukaryota</taxon>
        <taxon>Sar</taxon>
        <taxon>Alveolata</taxon>
        <taxon>Dinophyceae</taxon>
        <taxon>Suessiales</taxon>
        <taxon>Symbiodiniaceae</taxon>
        <taxon>Symbiodinium</taxon>
    </lineage>
</organism>
<comment type="caution">
    <text evidence="2">The sequence shown here is derived from an EMBL/GenBank/DDBJ whole genome shotgun (WGS) entry which is preliminary data.</text>
</comment>
<protein>
    <submittedName>
        <fullName evidence="2">Uncharacterized protein</fullName>
    </submittedName>
</protein>
<accession>A0A1Q9D3Q7</accession>
<evidence type="ECO:0000313" key="2">
    <source>
        <dbReference type="EMBL" id="OLP89785.1"/>
    </source>
</evidence>
<sequence>MAMTLRSVVALALAAFAVTEDISQDAAPALEALPQSFWDNFVYCKCGLSCAEKDGSIGKACGCLACPQSNGTSLRGRQPALADEKAAVSAETVQAPERQGTPVALEKSLASSGWDLPSVSPVSCPCGKYCAKGRILGLWNYWCFRYECKSC</sequence>
<dbReference type="OrthoDB" id="417332at2759"/>
<evidence type="ECO:0000256" key="1">
    <source>
        <dbReference type="SAM" id="SignalP"/>
    </source>
</evidence>
<evidence type="ECO:0000313" key="3">
    <source>
        <dbReference type="Proteomes" id="UP000186817"/>
    </source>
</evidence>
<gene>
    <name evidence="2" type="ORF">AK812_SmicGene28713</name>
</gene>